<sequence length="87" mass="9690">MATKKISDDAIINATITNSGGIVININSTVKHMFFNHIKKAVEEVVNETDIKNIVIDVDDYGALDFCIRARTRMAIRRAIKSLEAVK</sequence>
<dbReference type="GO" id="GO:0005737">
    <property type="term" value="C:cytoplasm"/>
    <property type="evidence" value="ECO:0007669"/>
    <property type="project" value="UniProtKB-SubCell"/>
</dbReference>
<keyword evidence="2" id="KW-0963">Cytoplasm</keyword>
<dbReference type="Proteomes" id="UP000043763">
    <property type="component" value="Unassembled WGS sequence"/>
</dbReference>
<dbReference type="NCBIfam" id="TIGR01608">
    <property type="entry name" value="citD"/>
    <property type="match status" value="1"/>
</dbReference>
<reference evidence="5" key="1">
    <citation type="submission" date="2015-04" db="EMBL/GenBank/DDBJ databases">
        <authorList>
            <person name="Mushtaq Mamoona"/>
        </authorList>
    </citation>
    <scope>NUCLEOTIDE SEQUENCE [LARGE SCALE GENOMIC DNA]</scope>
    <source>
        <strain evidence="5">AN4859/03</strain>
    </source>
</reference>
<dbReference type="AlphaFoldDB" id="A0A0G4K3D9"/>
<dbReference type="OrthoDB" id="308940at2"/>
<name>A0A0G4K3D9_9SPIR</name>
<dbReference type="InterPro" id="IPR006495">
    <property type="entry name" value="CitD"/>
</dbReference>
<evidence type="ECO:0008006" key="6">
    <source>
        <dbReference type="Google" id="ProtNLM"/>
    </source>
</evidence>
<evidence type="ECO:0000313" key="5">
    <source>
        <dbReference type="Proteomes" id="UP000043763"/>
    </source>
</evidence>
<evidence type="ECO:0000256" key="1">
    <source>
        <dbReference type="ARBA" id="ARBA00004496"/>
    </source>
</evidence>
<evidence type="ECO:0000256" key="3">
    <source>
        <dbReference type="ARBA" id="ARBA00022553"/>
    </source>
</evidence>
<dbReference type="Pfam" id="PF06857">
    <property type="entry name" value="ACP"/>
    <property type="match status" value="1"/>
</dbReference>
<dbReference type="InterPro" id="IPR023439">
    <property type="entry name" value="Mal_deCO2ase/Cit_lyase_ACP"/>
</dbReference>
<proteinExistence type="predicted"/>
<gene>
    <name evidence="4" type="ORF">BRSU_0154</name>
</gene>
<evidence type="ECO:0000256" key="2">
    <source>
        <dbReference type="ARBA" id="ARBA00022490"/>
    </source>
</evidence>
<protein>
    <recommendedName>
        <fullName evidence="6">Citrate lyase subunit gamma</fullName>
    </recommendedName>
</protein>
<organism evidence="4 5">
    <name type="scientific">Brachyspira suanatina</name>
    <dbReference type="NCBI Taxonomy" id="381802"/>
    <lineage>
        <taxon>Bacteria</taxon>
        <taxon>Pseudomonadati</taxon>
        <taxon>Spirochaetota</taxon>
        <taxon>Spirochaetia</taxon>
        <taxon>Brachyspirales</taxon>
        <taxon>Brachyspiraceae</taxon>
        <taxon>Brachyspira</taxon>
    </lineage>
</organism>
<keyword evidence="5" id="KW-1185">Reference proteome</keyword>
<comment type="subcellular location">
    <subcellularLocation>
        <location evidence="1">Cytoplasm</location>
    </subcellularLocation>
</comment>
<dbReference type="RefSeq" id="WP_020064440.1">
    <property type="nucleotide sequence ID" value="NZ_CVLB01000001.1"/>
</dbReference>
<keyword evidence="3" id="KW-0597">Phosphoprotein</keyword>
<evidence type="ECO:0000313" key="4">
    <source>
        <dbReference type="EMBL" id="CRF31467.1"/>
    </source>
</evidence>
<dbReference type="NCBIfam" id="NF009726">
    <property type="entry name" value="PRK13253.1"/>
    <property type="match status" value="1"/>
</dbReference>
<dbReference type="EMBL" id="CVLB01000001">
    <property type="protein sequence ID" value="CRF31467.1"/>
    <property type="molecule type" value="Genomic_DNA"/>
</dbReference>
<accession>A0A0G4K3D9</accession>